<keyword evidence="2" id="KW-1185">Reference proteome</keyword>
<evidence type="ECO:0000313" key="2">
    <source>
        <dbReference type="Proteomes" id="UP000030993"/>
    </source>
</evidence>
<sequence length="186" mass="20598">MAIENVKVFFEKALESEEFAKKLKEADNIYCEKNPIPPKSTTDIDIKDYNDKYFAEVLQPLAKAENLPFTLEEYHLAGQTLTDEELDKVAGGWSIGGFVKGIALTVFKPIAIPVKIISAVNDIGVMVQKGCNSAQIAYFVYKNVMPLGDDFAKATVDAAVGMLRKAGRHEQADGLLKEFNKLSYRS</sequence>
<dbReference type="AlphaFoldDB" id="A0A0B2JKT9"/>
<gene>
    <name evidence="1" type="ORF">NZ47_13015</name>
</gene>
<organism evidence="1 2">
    <name type="scientific">Anaerovibrio lipolyticus</name>
    <dbReference type="NCBI Taxonomy" id="82374"/>
    <lineage>
        <taxon>Bacteria</taxon>
        <taxon>Bacillati</taxon>
        <taxon>Bacillota</taxon>
        <taxon>Negativicutes</taxon>
        <taxon>Selenomonadales</taxon>
        <taxon>Selenomonadaceae</taxon>
        <taxon>Anaerovibrio</taxon>
    </lineage>
</organism>
<proteinExistence type="predicted"/>
<dbReference type="Proteomes" id="UP000030993">
    <property type="component" value="Unassembled WGS sequence"/>
</dbReference>
<protein>
    <submittedName>
        <fullName evidence="1">Uncharacterized protein</fullName>
    </submittedName>
</protein>
<dbReference type="EMBL" id="JSCE01000242">
    <property type="protein sequence ID" value="KHM48424.1"/>
    <property type="molecule type" value="Genomic_DNA"/>
</dbReference>
<reference evidence="1 2" key="1">
    <citation type="journal article" date="2013" name="PLoS ONE">
        <title>Identification and characterization of three novel lipases belonging to families II and V from Anaerovibrio lipolyticus 5ST.</title>
        <authorList>
            <person name="Prive F."/>
            <person name="Kaderbhai N.N."/>
            <person name="Girdwood S."/>
            <person name="Worgan H.J."/>
            <person name="Pinloche E."/>
            <person name="Scollan N.D."/>
            <person name="Huws S.A."/>
            <person name="Newbold C.J."/>
        </authorList>
    </citation>
    <scope>NUCLEOTIDE SEQUENCE [LARGE SCALE GENOMIC DNA]</scope>
    <source>
        <strain evidence="1 2">5S</strain>
    </source>
</reference>
<dbReference type="RefSeq" id="WP_039211816.1">
    <property type="nucleotide sequence ID" value="NZ_CAMKSO010000199.1"/>
</dbReference>
<comment type="caution">
    <text evidence="1">The sequence shown here is derived from an EMBL/GenBank/DDBJ whole genome shotgun (WGS) entry which is preliminary data.</text>
</comment>
<accession>A0A0B2JKT9</accession>
<dbReference type="STRING" id="82374.NZ47_13015"/>
<evidence type="ECO:0000313" key="1">
    <source>
        <dbReference type="EMBL" id="KHM48424.1"/>
    </source>
</evidence>
<name>A0A0B2JKT9_9FIRM</name>